<sequence>MSKTSSKSVSAAEHEPTDDQDVEYEVEKLLGHSYLRGRKQFLVKWKGYPMDQSTWEPMEELDNCIASLMDYEEEDFIKIMKNSNKKLAKIREKEEPIYVMMNNKEYSSVYAEQEEFLGFDKQSSSSSQVKQEQVHISDDESVGGSISSVAHSEEDSQEASSIQSISNGKKSQEQEFLDEETTDDEMAGAASETTTEEEKKESNSWLTVSQIQTQLRLDELLADLERTIRQEGLHLNVKKKKRGWKMPETSKPYGIGRCLQLEKIHNCFKVREQLFFCVTWKGCGTMDAVPLRCIKYLYPELIIQFLETLQKV</sequence>
<feature type="compositionally biased region" description="Acidic residues" evidence="5">
    <location>
        <begin position="175"/>
        <end position="186"/>
    </location>
</feature>
<evidence type="ECO:0000256" key="4">
    <source>
        <dbReference type="ARBA" id="ARBA00023242"/>
    </source>
</evidence>
<evidence type="ECO:0000313" key="6">
    <source>
        <dbReference type="EMBL" id="AMR36253.1"/>
    </source>
</evidence>
<dbReference type="InterPro" id="IPR000953">
    <property type="entry name" value="Chromo/chromo_shadow_dom"/>
</dbReference>
<dbReference type="PROSITE" id="PS00598">
    <property type="entry name" value="CHROMO_1"/>
    <property type="match status" value="1"/>
</dbReference>
<dbReference type="Pfam" id="PF00385">
    <property type="entry name" value="Chromo"/>
    <property type="match status" value="1"/>
</dbReference>
<proteinExistence type="predicted"/>
<name>A0A142I122_DROTK</name>
<keyword evidence="3" id="KW-0158">Chromosome</keyword>
<dbReference type="PROSITE" id="PS50013">
    <property type="entry name" value="CHROMO_2"/>
    <property type="match status" value="1"/>
</dbReference>
<dbReference type="GO" id="GO:0005634">
    <property type="term" value="C:nucleus"/>
    <property type="evidence" value="ECO:0007669"/>
    <property type="project" value="UniProtKB-SubCell"/>
</dbReference>
<dbReference type="InterPro" id="IPR016197">
    <property type="entry name" value="Chromo-like_dom_sf"/>
</dbReference>
<organism evidence="6">
    <name type="scientific">Drosophila takahashii</name>
    <name type="common">Fruit fly</name>
    <dbReference type="NCBI Taxonomy" id="29030"/>
    <lineage>
        <taxon>Eukaryota</taxon>
        <taxon>Metazoa</taxon>
        <taxon>Ecdysozoa</taxon>
        <taxon>Arthropoda</taxon>
        <taxon>Hexapoda</taxon>
        <taxon>Insecta</taxon>
        <taxon>Pterygota</taxon>
        <taxon>Neoptera</taxon>
        <taxon>Endopterygota</taxon>
        <taxon>Diptera</taxon>
        <taxon>Brachycera</taxon>
        <taxon>Muscomorpha</taxon>
        <taxon>Ephydroidea</taxon>
        <taxon>Drosophilidae</taxon>
        <taxon>Drosophila</taxon>
        <taxon>Sophophora</taxon>
    </lineage>
</organism>
<reference evidence="6" key="1">
    <citation type="journal article" date="2016" name="Proc. Natl. Acad. Sci. U.S.A.">
        <title>Rapid evolution of a Y-chromosome heterochromatin protein underlies sex chromosome meiotic drive.</title>
        <authorList>
            <person name="Helleu Q."/>
            <person name="Gerard P.R."/>
            <person name="Dubruille R."/>
            <person name="Ogereau D."/>
            <person name="Prud'homme B."/>
            <person name="Loppin B."/>
            <person name="Montchamp-Moreau C."/>
        </authorList>
    </citation>
    <scope>NUCLEOTIDE SEQUENCE</scope>
</reference>
<feature type="compositionally biased region" description="Polar residues" evidence="5">
    <location>
        <begin position="158"/>
        <end position="169"/>
    </location>
</feature>
<accession>A0A142I122</accession>
<dbReference type="InterPro" id="IPR023780">
    <property type="entry name" value="Chromo_domain"/>
</dbReference>
<comment type="subcellular location">
    <subcellularLocation>
        <location evidence="2">Chromosome</location>
    </subcellularLocation>
    <subcellularLocation>
        <location evidence="1">Nucleus</location>
    </subcellularLocation>
</comment>
<dbReference type="OrthoDB" id="1918685at2759"/>
<feature type="compositionally biased region" description="Low complexity" evidence="5">
    <location>
        <begin position="122"/>
        <end position="131"/>
    </location>
</feature>
<dbReference type="Pfam" id="PF01393">
    <property type="entry name" value="Chromo_shadow"/>
    <property type="match status" value="1"/>
</dbReference>
<evidence type="ECO:0000256" key="5">
    <source>
        <dbReference type="SAM" id="MobiDB-lite"/>
    </source>
</evidence>
<dbReference type="EMBL" id="KU527675">
    <property type="protein sequence ID" value="AMR36253.1"/>
    <property type="molecule type" value="Genomic_DNA"/>
</dbReference>
<dbReference type="InterPro" id="IPR051219">
    <property type="entry name" value="Heterochromatin_chromo-domain"/>
</dbReference>
<protein>
    <submittedName>
        <fullName evidence="6">HP1D2B</fullName>
    </submittedName>
</protein>
<evidence type="ECO:0000256" key="1">
    <source>
        <dbReference type="ARBA" id="ARBA00004123"/>
    </source>
</evidence>
<dbReference type="SMART" id="SM00298">
    <property type="entry name" value="CHROMO"/>
    <property type="match status" value="1"/>
</dbReference>
<dbReference type="SUPFAM" id="SSF54160">
    <property type="entry name" value="Chromo domain-like"/>
    <property type="match status" value="2"/>
</dbReference>
<evidence type="ECO:0000256" key="3">
    <source>
        <dbReference type="ARBA" id="ARBA00022454"/>
    </source>
</evidence>
<feature type="region of interest" description="Disordered" evidence="5">
    <location>
        <begin position="1"/>
        <end position="22"/>
    </location>
</feature>
<evidence type="ECO:0000256" key="2">
    <source>
        <dbReference type="ARBA" id="ARBA00004286"/>
    </source>
</evidence>
<dbReference type="PANTHER" id="PTHR22812">
    <property type="entry name" value="CHROMOBOX PROTEIN"/>
    <property type="match status" value="1"/>
</dbReference>
<dbReference type="InterPro" id="IPR023779">
    <property type="entry name" value="Chromodomain_CS"/>
</dbReference>
<feature type="region of interest" description="Disordered" evidence="5">
    <location>
        <begin position="122"/>
        <end position="205"/>
    </location>
</feature>
<gene>
    <name evidence="6" type="primary">HP1D2B</name>
</gene>
<dbReference type="Gene3D" id="2.40.50.40">
    <property type="match status" value="2"/>
</dbReference>
<keyword evidence="4" id="KW-0539">Nucleus</keyword>
<dbReference type="CDD" id="cd00034">
    <property type="entry name" value="CSD"/>
    <property type="match status" value="1"/>
</dbReference>
<dbReference type="InterPro" id="IPR008251">
    <property type="entry name" value="Chromo_shadow_dom"/>
</dbReference>
<dbReference type="GO" id="GO:0000792">
    <property type="term" value="C:heterochromatin"/>
    <property type="evidence" value="ECO:0007669"/>
    <property type="project" value="UniProtKB-ARBA"/>
</dbReference>
<dbReference type="AlphaFoldDB" id="A0A142I122"/>